<dbReference type="Proteomes" id="UP000289856">
    <property type="component" value="Chromosome"/>
</dbReference>
<dbReference type="KEGG" id="cohn:KCTCHS21_18580"/>
<dbReference type="EMBL" id="AP019400">
    <property type="protein sequence ID" value="BBI32459.1"/>
    <property type="molecule type" value="Genomic_DNA"/>
</dbReference>
<name>A0A3T1D356_9BACL</name>
<accession>A0A3T1D356</accession>
<keyword evidence="2" id="KW-1185">Reference proteome</keyword>
<sequence length="102" mass="12348">MRETKQRRKVLDENDRMDGITFDKLGRMNYHPDFHTNHKSRMSLDEIIYMCKYYEIDGPRTISFAIGRTEHTVMSKVYLLRKAGNFEKYKFMTDDEWLELIS</sequence>
<evidence type="ECO:0000313" key="2">
    <source>
        <dbReference type="Proteomes" id="UP000289856"/>
    </source>
</evidence>
<dbReference type="AlphaFoldDB" id="A0A3T1D356"/>
<protein>
    <recommendedName>
        <fullName evidence="3">DNA-entry nuclease</fullName>
    </recommendedName>
</protein>
<dbReference type="OrthoDB" id="1920918at2"/>
<reference evidence="1 2" key="1">
    <citation type="submission" date="2019-01" db="EMBL/GenBank/DDBJ databases">
        <title>Complete genome sequence of Cohnella hallensis HS21 isolated from Korean fir (Abies koreana) rhizospheric soil.</title>
        <authorList>
            <person name="Jiang L."/>
            <person name="Kang S.W."/>
            <person name="Kim S."/>
            <person name="Jung J."/>
            <person name="Kim C.Y."/>
            <person name="Kim D.H."/>
            <person name="Kim S.W."/>
            <person name="Lee J."/>
        </authorList>
    </citation>
    <scope>NUCLEOTIDE SEQUENCE [LARGE SCALE GENOMIC DNA]</scope>
    <source>
        <strain evidence="1 2">HS21</strain>
    </source>
</reference>
<organism evidence="1 2">
    <name type="scientific">Cohnella abietis</name>
    <dbReference type="NCBI Taxonomy" id="2507935"/>
    <lineage>
        <taxon>Bacteria</taxon>
        <taxon>Bacillati</taxon>
        <taxon>Bacillota</taxon>
        <taxon>Bacilli</taxon>
        <taxon>Bacillales</taxon>
        <taxon>Paenibacillaceae</taxon>
        <taxon>Cohnella</taxon>
    </lineage>
</organism>
<evidence type="ECO:0000313" key="1">
    <source>
        <dbReference type="EMBL" id="BBI32459.1"/>
    </source>
</evidence>
<gene>
    <name evidence="1" type="ORF">KCTCHS21_18580</name>
</gene>
<dbReference type="RefSeq" id="WP_130607002.1">
    <property type="nucleotide sequence ID" value="NZ_AP019400.1"/>
</dbReference>
<proteinExistence type="predicted"/>
<evidence type="ECO:0008006" key="3">
    <source>
        <dbReference type="Google" id="ProtNLM"/>
    </source>
</evidence>